<accession>A0A1A7C0K2</accession>
<organism evidence="5 6">
    <name type="scientific">Janthinobacterium psychrotolerans</name>
    <dbReference type="NCBI Taxonomy" id="1747903"/>
    <lineage>
        <taxon>Bacteria</taxon>
        <taxon>Pseudomonadati</taxon>
        <taxon>Pseudomonadota</taxon>
        <taxon>Betaproteobacteria</taxon>
        <taxon>Burkholderiales</taxon>
        <taxon>Oxalobacteraceae</taxon>
        <taxon>Janthinobacterium</taxon>
    </lineage>
</organism>
<reference evidence="5 6" key="1">
    <citation type="submission" date="2016-04" db="EMBL/GenBank/DDBJ databases">
        <title>Draft genome sequence of Janthinobacterium psychrotolerans sp. nov., isolated from freshwater sediments in Denmark.</title>
        <authorList>
            <person name="Gong X."/>
            <person name="Skrivergaard S."/>
            <person name="Korsgaard B.S."/>
            <person name="Schreiber L."/>
            <person name="Marshall I.P."/>
            <person name="Finster K."/>
            <person name="Schramm A."/>
        </authorList>
    </citation>
    <scope>NUCLEOTIDE SEQUENCE [LARGE SCALE GENOMIC DNA]</scope>
    <source>
        <strain evidence="5 6">S3-2</strain>
    </source>
</reference>
<keyword evidence="2" id="KW-0472">Membrane</keyword>
<feature type="coiled-coil region" evidence="1">
    <location>
        <begin position="140"/>
        <end position="195"/>
    </location>
</feature>
<evidence type="ECO:0000256" key="2">
    <source>
        <dbReference type="SAM" id="Phobius"/>
    </source>
</evidence>
<evidence type="ECO:0000256" key="1">
    <source>
        <dbReference type="SAM" id="Coils"/>
    </source>
</evidence>
<keyword evidence="2" id="KW-1133">Transmembrane helix</keyword>
<protein>
    <recommendedName>
        <fullName evidence="4">DUF4349 domain-containing protein</fullName>
    </recommendedName>
</protein>
<evidence type="ECO:0000313" key="6">
    <source>
        <dbReference type="Proteomes" id="UP000092713"/>
    </source>
</evidence>
<dbReference type="EMBL" id="LOCQ01000057">
    <property type="protein sequence ID" value="OBV38529.1"/>
    <property type="molecule type" value="Genomic_DNA"/>
</dbReference>
<dbReference type="PATRIC" id="fig|1747903.4.peg.2081"/>
<gene>
    <name evidence="5" type="ORF">ASR47_1006129</name>
</gene>
<keyword evidence="1" id="KW-0175">Coiled coil</keyword>
<dbReference type="Proteomes" id="UP000092713">
    <property type="component" value="Unassembled WGS sequence"/>
</dbReference>
<keyword evidence="6" id="KW-1185">Reference proteome</keyword>
<feature type="chain" id="PRO_5008355506" description="DUF4349 domain-containing protein" evidence="3">
    <location>
        <begin position="24"/>
        <end position="272"/>
    </location>
</feature>
<dbReference type="RefSeq" id="WP_065308773.1">
    <property type="nucleotide sequence ID" value="NZ_LOCQ01000057.1"/>
</dbReference>
<feature type="signal peptide" evidence="3">
    <location>
        <begin position="1"/>
        <end position="23"/>
    </location>
</feature>
<comment type="caution">
    <text evidence="5">The sequence shown here is derived from an EMBL/GenBank/DDBJ whole genome shotgun (WGS) entry which is preliminary data.</text>
</comment>
<evidence type="ECO:0000259" key="4">
    <source>
        <dbReference type="Pfam" id="PF14257"/>
    </source>
</evidence>
<dbReference type="Pfam" id="PF14257">
    <property type="entry name" value="DUF4349"/>
    <property type="match status" value="1"/>
</dbReference>
<keyword evidence="2" id="KW-0812">Transmembrane</keyword>
<keyword evidence="3" id="KW-0732">Signal</keyword>
<sequence>MQFSIKLAKVARVAATIALVVLAGCGSKNEAGGQSSAARLQGKEKGAEFLAYEHSVGVDTGEAQVRPLYEKVVAACKADTANGCMLLDSSLDSGRYMQARISLRARPAGIQQLVALVAAEGELTSQGTKAEDLGRPVMDSRKRLEMLRQYQAQLQELEKRSGNNVDALIKVTKELATVQTELEEATAANALLMQRIDTDLLNVSISAQGKRSFWSPVKRSLGNFTENLSEGTANAITALAFILPWLVGFAILFPLLRKGWRRLRAPRKGVVT</sequence>
<proteinExistence type="predicted"/>
<evidence type="ECO:0000256" key="3">
    <source>
        <dbReference type="SAM" id="SignalP"/>
    </source>
</evidence>
<dbReference type="AlphaFoldDB" id="A0A1A7C0K2"/>
<evidence type="ECO:0000313" key="5">
    <source>
        <dbReference type="EMBL" id="OBV38529.1"/>
    </source>
</evidence>
<feature type="domain" description="DUF4349" evidence="4">
    <location>
        <begin position="50"/>
        <end position="256"/>
    </location>
</feature>
<name>A0A1A7C0K2_9BURK</name>
<feature type="transmembrane region" description="Helical" evidence="2">
    <location>
        <begin position="235"/>
        <end position="256"/>
    </location>
</feature>
<dbReference type="PROSITE" id="PS51257">
    <property type="entry name" value="PROKAR_LIPOPROTEIN"/>
    <property type="match status" value="1"/>
</dbReference>
<dbReference type="STRING" id="1747903.ASR47_1006129"/>
<dbReference type="OrthoDB" id="8700439at2"/>
<dbReference type="InterPro" id="IPR025645">
    <property type="entry name" value="DUF4349"/>
</dbReference>